<evidence type="ECO:0000259" key="2">
    <source>
        <dbReference type="PROSITE" id="PS51391"/>
    </source>
</evidence>
<accession>A0A9P9WKH8</accession>
<dbReference type="FunFam" id="1.25.40.90:FF:000032">
    <property type="entry name" value="CTD kinase subunit gamma"/>
    <property type="match status" value="1"/>
</dbReference>
<dbReference type="Pfam" id="PF12243">
    <property type="entry name" value="CTK3"/>
    <property type="match status" value="1"/>
</dbReference>
<organism evidence="3 4">
    <name type="scientific">Neoarthrinium moseri</name>
    <dbReference type="NCBI Taxonomy" id="1658444"/>
    <lineage>
        <taxon>Eukaryota</taxon>
        <taxon>Fungi</taxon>
        <taxon>Dikarya</taxon>
        <taxon>Ascomycota</taxon>
        <taxon>Pezizomycotina</taxon>
        <taxon>Sordariomycetes</taxon>
        <taxon>Xylariomycetidae</taxon>
        <taxon>Amphisphaeriales</taxon>
        <taxon>Apiosporaceae</taxon>
        <taxon>Neoarthrinium</taxon>
    </lineage>
</organism>
<dbReference type="InterPro" id="IPR024637">
    <property type="entry name" value="Ctk3_C"/>
</dbReference>
<keyword evidence="4" id="KW-1185">Reference proteome</keyword>
<feature type="compositionally biased region" description="Basic and acidic residues" evidence="1">
    <location>
        <begin position="340"/>
        <end position="360"/>
    </location>
</feature>
<dbReference type="InterPro" id="IPR042326">
    <property type="entry name" value="Ctk3"/>
</dbReference>
<evidence type="ECO:0000313" key="3">
    <source>
        <dbReference type="EMBL" id="KAI1868222.1"/>
    </source>
</evidence>
<feature type="compositionally biased region" description="Acidic residues" evidence="1">
    <location>
        <begin position="387"/>
        <end position="408"/>
    </location>
</feature>
<feature type="compositionally biased region" description="Polar residues" evidence="1">
    <location>
        <begin position="1"/>
        <end position="12"/>
    </location>
</feature>
<dbReference type="InterPro" id="IPR006569">
    <property type="entry name" value="CID_dom"/>
</dbReference>
<gene>
    <name evidence="3" type="ORF">JX265_007045</name>
</gene>
<feature type="compositionally biased region" description="Low complexity" evidence="1">
    <location>
        <begin position="321"/>
        <end position="339"/>
    </location>
</feature>
<dbReference type="GO" id="GO:0032786">
    <property type="term" value="P:positive regulation of DNA-templated transcription, elongation"/>
    <property type="evidence" value="ECO:0007669"/>
    <property type="project" value="InterPro"/>
</dbReference>
<protein>
    <recommendedName>
        <fullName evidence="2">CID domain-containing protein</fullName>
    </recommendedName>
</protein>
<dbReference type="PROSITE" id="PS51391">
    <property type="entry name" value="CID"/>
    <property type="match status" value="1"/>
</dbReference>
<dbReference type="Proteomes" id="UP000829685">
    <property type="component" value="Unassembled WGS sequence"/>
</dbReference>
<dbReference type="EMBL" id="JAFIMR010000017">
    <property type="protein sequence ID" value="KAI1868222.1"/>
    <property type="molecule type" value="Genomic_DNA"/>
</dbReference>
<dbReference type="GO" id="GO:0070692">
    <property type="term" value="C:CTDK-1 complex"/>
    <property type="evidence" value="ECO:0007669"/>
    <property type="project" value="InterPro"/>
</dbReference>
<name>A0A9P9WKH8_9PEZI</name>
<evidence type="ECO:0000256" key="1">
    <source>
        <dbReference type="SAM" id="MobiDB-lite"/>
    </source>
</evidence>
<proteinExistence type="predicted"/>
<feature type="compositionally biased region" description="Basic and acidic residues" evidence="1">
    <location>
        <begin position="416"/>
        <end position="436"/>
    </location>
</feature>
<dbReference type="GO" id="GO:0045943">
    <property type="term" value="P:positive regulation of transcription by RNA polymerase I"/>
    <property type="evidence" value="ECO:0007669"/>
    <property type="project" value="TreeGrafter"/>
</dbReference>
<feature type="region of interest" description="Disordered" evidence="1">
    <location>
        <begin position="303"/>
        <end position="360"/>
    </location>
</feature>
<feature type="compositionally biased region" description="Polar residues" evidence="1">
    <location>
        <begin position="310"/>
        <end position="320"/>
    </location>
</feature>
<dbReference type="InterPro" id="IPR024638">
    <property type="entry name" value="Ctk3_N"/>
</dbReference>
<dbReference type="Gene3D" id="1.25.40.90">
    <property type="match status" value="1"/>
</dbReference>
<dbReference type="PANTHER" id="PTHR28291:SF1">
    <property type="entry name" value="CTD KINASE SUBUNIT GAMMA"/>
    <property type="match status" value="1"/>
</dbReference>
<sequence>MRATAAPTNQCITDRAVKNGRRLGSTRLDEDPAVHVRGHRSVTEARRAAVAATAAIDTASVAPRKADNHRTARDPRPDSPRPGTNPGHSSRNDRISHRGPHFPEPSGTQSSLLDFLALVTPKEPVFYSILNAHNWATADPYIVWRDRKIKARREQEEAKMADPFEVRMRFSNQLKTLNASVVSAQKAAQYALKYRDMSEDLHSCILEQLERNSMNTRANIMYFIEPFLEMAEKEGDRSCTDYIRRMQRDIMRVVDAVCPEDGSGAANTKVVRKVLLGLVTKGFLLEQTSTEIEECLRDRAAASHADVLSSPVNGDTTAPASGTNGRTTTTTTSKSTVDGSKGRLKLEKRQIEQRIEEDRERHKKMRENMWVMPKGPLKVRRGKVWEDLSDAGEDDTREGDEDETEDLDLTGTGDGQEEREREREARTDDRKKHAERNGGGSTARDRDRDPDGDLRMNGHGYERRGHSTR</sequence>
<feature type="domain" description="CID" evidence="2">
    <location>
        <begin position="162"/>
        <end position="300"/>
    </location>
</feature>
<dbReference type="PANTHER" id="PTHR28291">
    <property type="entry name" value="CTD KINASE SUBUNIT GAMMA"/>
    <property type="match status" value="1"/>
</dbReference>
<feature type="region of interest" description="Disordered" evidence="1">
    <location>
        <begin position="382"/>
        <end position="469"/>
    </location>
</feature>
<feature type="compositionally biased region" description="Basic and acidic residues" evidence="1">
    <location>
        <begin position="443"/>
        <end position="469"/>
    </location>
</feature>
<evidence type="ECO:0000313" key="4">
    <source>
        <dbReference type="Proteomes" id="UP000829685"/>
    </source>
</evidence>
<feature type="region of interest" description="Disordered" evidence="1">
    <location>
        <begin position="54"/>
        <end position="108"/>
    </location>
</feature>
<feature type="compositionally biased region" description="Basic and acidic residues" evidence="1">
    <location>
        <begin position="64"/>
        <end position="79"/>
    </location>
</feature>
<comment type="caution">
    <text evidence="3">The sequence shown here is derived from an EMBL/GenBank/DDBJ whole genome shotgun (WGS) entry which is preliminary data.</text>
</comment>
<reference evidence="3" key="1">
    <citation type="submission" date="2021-03" db="EMBL/GenBank/DDBJ databases">
        <title>Revisited historic fungal species revealed as producer of novel bioactive compounds through whole genome sequencing and comparative genomics.</title>
        <authorList>
            <person name="Vignolle G.A."/>
            <person name="Hochenegger N."/>
            <person name="Mach R.L."/>
            <person name="Mach-Aigner A.R."/>
            <person name="Javad Rahimi M."/>
            <person name="Salim K.A."/>
            <person name="Chan C.M."/>
            <person name="Lim L.B.L."/>
            <person name="Cai F."/>
            <person name="Druzhinina I.S."/>
            <person name="U'Ren J.M."/>
            <person name="Derntl C."/>
        </authorList>
    </citation>
    <scope>NUCLEOTIDE SEQUENCE</scope>
    <source>
        <strain evidence="3">TUCIM 5799</strain>
    </source>
</reference>
<feature type="region of interest" description="Disordered" evidence="1">
    <location>
        <begin position="1"/>
        <end position="42"/>
    </location>
</feature>
<dbReference type="Pfam" id="PF12350">
    <property type="entry name" value="CTK3_C"/>
    <property type="match status" value="1"/>
</dbReference>
<dbReference type="AlphaFoldDB" id="A0A9P9WKH8"/>
<dbReference type="InterPro" id="IPR008942">
    <property type="entry name" value="ENTH_VHS"/>
</dbReference>